<protein>
    <submittedName>
        <fullName evidence="1">Uncharacterized protein</fullName>
    </submittedName>
</protein>
<organism evidence="1 2">
    <name type="scientific">Bacillus phage Anthos</name>
    <dbReference type="NCBI Taxonomy" id="2796502"/>
    <lineage>
        <taxon>Viruses</taxon>
        <taxon>Duplodnaviria</taxon>
        <taxon>Heunggongvirae</taxon>
        <taxon>Uroviricota</taxon>
        <taxon>Caudoviricetes</taxon>
        <taxon>Herelleviridae</taxon>
        <taxon>Bastillevirinae</taxon>
        <taxon>Bequatrovirus</taxon>
        <taxon>Bequatrovirus troll</taxon>
    </lineage>
</organism>
<evidence type="ECO:0000313" key="1">
    <source>
        <dbReference type="EMBL" id="QPY77264.1"/>
    </source>
</evidence>
<dbReference type="Proteomes" id="UP000595318">
    <property type="component" value="Segment"/>
</dbReference>
<evidence type="ECO:0000313" key="2">
    <source>
        <dbReference type="Proteomes" id="UP000595318"/>
    </source>
</evidence>
<proteinExistence type="predicted"/>
<dbReference type="EMBL" id="MW281503">
    <property type="protein sequence ID" value="QPY77264.1"/>
    <property type="molecule type" value="Genomic_DNA"/>
</dbReference>
<name>A0A7U3T926_9CAUD</name>
<reference evidence="1 2" key="1">
    <citation type="submission" date="2020-11" db="EMBL/GenBank/DDBJ databases">
        <authorList>
            <person name="Agnes T.J."/>
            <person name="Ahmed A."/>
            <person name="Ahmed S."/>
            <person name="Barragan J.M."/>
            <person name="Baumgarten L.N."/>
            <person name="Christian S."/>
            <person name="Coyne C."/>
            <person name="Dadzie B."/>
            <person name="Deng B.C."/>
            <person name="Dickerson K."/>
            <person name="Dozier E."/>
            <person name="Farooq M."/>
            <person name="Hennigan A.J."/>
            <person name="Kang D."/>
            <person name="Khan A."/>
            <person name="Khan Z.K."/>
            <person name="Kjerulf A.B."/>
            <person name="Kolosey V."/>
            <person name="Lee V.H."/>
            <person name="Llontop-Maldonado V."/>
            <person name="Lu N."/>
            <person name="Majekodunmi A."/>
            <person name="Malik H.W."/>
            <person name="Marcellino S.C."/>
            <person name="Michelin M.A."/>
            <person name="Mitchell K."/>
            <person name="Ogunsan O."/>
            <person name="Patel B.R."/>
            <person name="Smith A."/>
            <person name="Sweeney P."/>
            <person name="Vaishnav N."/>
            <person name="Wallace S.A."/>
            <person name="Warfield J.C."/>
            <person name="Worrent L.D."/>
            <person name="Zehra A."/>
            <person name="Avazpour P."/>
            <person name="Kim F.M."/>
            <person name="Mason K."/>
            <person name="Nguyen D.A."/>
            <person name="Pettit S.M."/>
            <person name="Zhou O.J."/>
            <person name="Brissett D.L."/>
            <person name="Gualtieri C."/>
            <person name="Hufford T.M."/>
            <person name="Ko J.M."/>
            <person name="Novak J.K."/>
            <person name="Smith Z.M."/>
            <person name="Erill I."/>
            <person name="Caruso S.M."/>
        </authorList>
    </citation>
    <scope>NUCLEOTIDE SEQUENCE [LARGE SCALE GENOMIC DNA]</scope>
</reference>
<gene>
    <name evidence="1" type="ORF">ANTHOS_27</name>
</gene>
<accession>A0A7U3T926</accession>
<sequence>MTDELKVAMEEEVKERVVNIQSSINSLTKEFAANEGEDMWSLRDKESILKRISLHKKRIEELHFLLYDISKLTTDLEINQLIDSLIRNNARARNHIEKAAKVSTLLYEDYLDYSTCNMVISELKYIQITVRKKMEGEY</sequence>